<feature type="region of interest" description="Disordered" evidence="1">
    <location>
        <begin position="1"/>
        <end position="23"/>
    </location>
</feature>
<evidence type="ECO:0000256" key="1">
    <source>
        <dbReference type="SAM" id="MobiDB-lite"/>
    </source>
</evidence>
<proteinExistence type="predicted"/>
<name>A0ABR1GIQ5_9HYPO</name>
<dbReference type="SUPFAM" id="SSF56112">
    <property type="entry name" value="Protein kinase-like (PK-like)"/>
    <property type="match status" value="1"/>
</dbReference>
<reference evidence="2 3" key="1">
    <citation type="journal article" date="2025" name="Microbiol. Resour. Announc.">
        <title>Draft genome sequences for Neonectria magnoliae and Neonectria punicea, canker pathogens of Liriodendron tulipifera and Acer saccharum in West Virginia.</title>
        <authorList>
            <person name="Petronek H.M."/>
            <person name="Kasson M.T."/>
            <person name="Metheny A.M."/>
            <person name="Stauder C.M."/>
            <person name="Lovett B."/>
            <person name="Lynch S.C."/>
            <person name="Garnas J.R."/>
            <person name="Kasson L.R."/>
            <person name="Stajich J.E."/>
        </authorList>
    </citation>
    <scope>NUCLEOTIDE SEQUENCE [LARGE SCALE GENOMIC DNA]</scope>
    <source>
        <strain evidence="2 3">NRRL 64653</strain>
    </source>
</reference>
<gene>
    <name evidence="2" type="ORF">QQX98_012605</name>
</gene>
<dbReference type="InterPro" id="IPR011009">
    <property type="entry name" value="Kinase-like_dom_sf"/>
</dbReference>
<protein>
    <recommendedName>
        <fullName evidence="4">Aminoglycoside phosphotransferase domain-containing protein</fullName>
    </recommendedName>
</protein>
<dbReference type="Proteomes" id="UP001498476">
    <property type="component" value="Unassembled WGS sequence"/>
</dbReference>
<sequence length="274" mass="31352">MDDNGPLADDPPPPPALKRRYDIELPKRKIPGEPDRYRLPATQIIRKKSQAPPEPVCFRFRSRIIWATSTPVHRDHPNVWRLRLDPSPTQRLIRLLVHCLPVWIRTWAEFAFPEWFLPTGVILKRERQEKDAEEGLFDTEIRAYNQLQPLQGIVVPVCYGQTRYKGARALMLQDVGGVSLAEPAGATLEFDQFSRLLQECFRALHGLGVNPEDPQLGNFILVDGRIVAVDLEMVSFDRSPDENASFMASEITWMASMYQRIRASLRREGLLKAA</sequence>
<evidence type="ECO:0000313" key="3">
    <source>
        <dbReference type="Proteomes" id="UP001498476"/>
    </source>
</evidence>
<accession>A0ABR1GIQ5</accession>
<keyword evidence="3" id="KW-1185">Reference proteome</keyword>
<evidence type="ECO:0000313" key="2">
    <source>
        <dbReference type="EMBL" id="KAK7398028.1"/>
    </source>
</evidence>
<dbReference type="EMBL" id="JAZAVJ010000390">
    <property type="protein sequence ID" value="KAK7398028.1"/>
    <property type="molecule type" value="Genomic_DNA"/>
</dbReference>
<evidence type="ECO:0008006" key="4">
    <source>
        <dbReference type="Google" id="ProtNLM"/>
    </source>
</evidence>
<organism evidence="2 3">
    <name type="scientific">Neonectria punicea</name>
    <dbReference type="NCBI Taxonomy" id="979145"/>
    <lineage>
        <taxon>Eukaryota</taxon>
        <taxon>Fungi</taxon>
        <taxon>Dikarya</taxon>
        <taxon>Ascomycota</taxon>
        <taxon>Pezizomycotina</taxon>
        <taxon>Sordariomycetes</taxon>
        <taxon>Hypocreomycetidae</taxon>
        <taxon>Hypocreales</taxon>
        <taxon>Nectriaceae</taxon>
        <taxon>Neonectria</taxon>
    </lineage>
</organism>
<comment type="caution">
    <text evidence="2">The sequence shown here is derived from an EMBL/GenBank/DDBJ whole genome shotgun (WGS) entry which is preliminary data.</text>
</comment>